<dbReference type="Gene3D" id="2.40.160.60">
    <property type="entry name" value="Outer membrane protein transport protein (OMPP1/FadL/TodX)"/>
    <property type="match status" value="1"/>
</dbReference>
<sequence length="482" mass="52278">MFLLNVPYEKKMRQNPLMIYNHITSTSKPILHQLQNGLAAKLYYRMSMMKTPLARISLLLLLFSSLPVRALDFSGSRSFIEALSASSGYKERAISFYSLAVPAGGRAETLGSAYTGISDDVSLLDANPAASSVLVQNEIGVFHNTWIAGTAMETLAAAGRKSDFGFGGALRFFYVPFDEYDMSGERIARSLYSETTALFNVSYNIRAGYYFKGIAIGANVKGAWRSMPDASGSVISAASFSRSALALASDAGIMLRFNCGKFFASREPNLRIGVNLLNAGAAITGFGEKIEFDDPLPTSTSFGLSYRPIKRLLAAAEFKQPLNFSDIGEYVPPSAGCALEIDATDFFSLLAGCRFDGGENGMRLQFGGVAVGVGFTLFQRVRLNVNYTFDRFTSFHPVNHISAGVKILLGDGGRAKRQSEVEGLYGKGLKLFADGDFTGAVAVWNKALAIDRSFSPAKKGIKSAQKQLALRERIRNSQFIGN</sequence>
<evidence type="ECO:0000313" key="5">
    <source>
        <dbReference type="Proteomes" id="UP000016412"/>
    </source>
</evidence>
<evidence type="ECO:0000313" key="6">
    <source>
        <dbReference type="Proteomes" id="UP000016646"/>
    </source>
</evidence>
<comment type="caution">
    <text evidence="3">The sequence shown here is derived from an EMBL/GenBank/DDBJ whole genome shotgun (WGS) entry which is preliminary data.</text>
</comment>
<dbReference type="OrthoDB" id="356467at2"/>
<evidence type="ECO:0000313" key="3">
    <source>
        <dbReference type="EMBL" id="ERF60440.1"/>
    </source>
</evidence>
<evidence type="ECO:0000256" key="2">
    <source>
        <dbReference type="ARBA" id="ARBA00022729"/>
    </source>
</evidence>
<comment type="similarity">
    <text evidence="1">Belongs to the UPF0164 family.</text>
</comment>
<evidence type="ECO:0000256" key="1">
    <source>
        <dbReference type="ARBA" id="ARBA00005846"/>
    </source>
</evidence>
<dbReference type="eggNOG" id="ENOG5033RFB">
    <property type="taxonomic scope" value="Bacteria"/>
</dbReference>
<keyword evidence="2" id="KW-0732">Signal</keyword>
<organism evidence="3 5">
    <name type="scientific">Treponema socranskii subsp. socranskii VPI DR56BR1116 = ATCC 35536</name>
    <dbReference type="NCBI Taxonomy" id="1125725"/>
    <lineage>
        <taxon>Bacteria</taxon>
        <taxon>Pseudomonadati</taxon>
        <taxon>Spirochaetota</taxon>
        <taxon>Spirochaetia</taxon>
        <taxon>Spirochaetales</taxon>
        <taxon>Treponemataceae</taxon>
        <taxon>Treponema</taxon>
    </lineage>
</organism>
<proteinExistence type="inferred from homology"/>
<protein>
    <submittedName>
        <fullName evidence="3">PF03687 family protein</fullName>
    </submittedName>
</protein>
<accession>U1GR27</accession>
<dbReference type="Proteomes" id="UP000016646">
    <property type="component" value="Unassembled WGS sequence"/>
</dbReference>
<dbReference type="AlphaFoldDB" id="U1GR27"/>
<keyword evidence="6" id="KW-1185">Reference proteome</keyword>
<dbReference type="STRING" id="1125725.HMPREF1325_2429"/>
<dbReference type="EMBL" id="AUZJ01000043">
    <property type="protein sequence ID" value="ERF60440.1"/>
    <property type="molecule type" value="Genomic_DNA"/>
</dbReference>
<name>U1GR27_TRESO</name>
<dbReference type="Pfam" id="PF03687">
    <property type="entry name" value="UPF0164"/>
    <property type="match status" value="1"/>
</dbReference>
<evidence type="ECO:0000313" key="4">
    <source>
        <dbReference type="EMBL" id="ERJ99424.1"/>
    </source>
</evidence>
<dbReference type="PATRIC" id="fig|1125725.3.peg.1597"/>
<reference evidence="5 6" key="1">
    <citation type="submission" date="2013-08" db="EMBL/GenBank/DDBJ databases">
        <authorList>
            <person name="Durkin A.S."/>
            <person name="Haft D.R."/>
            <person name="McCorrison J."/>
            <person name="Torralba M."/>
            <person name="Gillis M."/>
            <person name="Haft D.H."/>
            <person name="Methe B."/>
            <person name="Sutton G."/>
            <person name="Nelson K.E."/>
        </authorList>
    </citation>
    <scope>NUCLEOTIDE SEQUENCE [LARGE SCALE GENOMIC DNA]</scope>
    <source>
        <strain evidence="4 6">ATCC 35536</strain>
        <strain evidence="3 5">VPI DR56BR1116</strain>
    </source>
</reference>
<dbReference type="Proteomes" id="UP000016412">
    <property type="component" value="Unassembled WGS sequence"/>
</dbReference>
<dbReference type="EMBL" id="AVQI01000076">
    <property type="protein sequence ID" value="ERJ99424.1"/>
    <property type="molecule type" value="Genomic_DNA"/>
</dbReference>
<dbReference type="InterPro" id="IPR005362">
    <property type="entry name" value="UPF0164"/>
</dbReference>
<gene>
    <name evidence="4" type="ORF">HMPREF0860_2378</name>
    <name evidence="3" type="ORF">HMPREF1325_2429</name>
</gene>